<sequence length="168" mass="18497">MTLKMIKLTALSIGLMTHATFALEPKEDRAQIQNLYATLLLPDGSYLNADINFDCGSKFKDTGIIITTDSGANFLAKAYRSLYGDKAAEAVLNAWNTKANPNDPRKPTMLLINNFGTDSTYSTSNKNINKKLSVNSGYVNISDLERTKEIESAPPIMKLCGARVHENF</sequence>
<dbReference type="AlphaFoldDB" id="A0A849VEW9"/>
<dbReference type="RefSeq" id="WP_171625318.1">
    <property type="nucleotide sequence ID" value="NZ_JABBPG010000002.1"/>
</dbReference>
<evidence type="ECO:0000313" key="2">
    <source>
        <dbReference type="EMBL" id="NOU50251.1"/>
    </source>
</evidence>
<evidence type="ECO:0000256" key="1">
    <source>
        <dbReference type="SAM" id="SignalP"/>
    </source>
</evidence>
<keyword evidence="1" id="KW-0732">Signal</keyword>
<name>A0A849VEW9_9GAMM</name>
<gene>
    <name evidence="2" type="ORF">HG263_06800</name>
</gene>
<comment type="caution">
    <text evidence="2">The sequence shown here is derived from an EMBL/GenBank/DDBJ whole genome shotgun (WGS) entry which is preliminary data.</text>
</comment>
<reference evidence="2 3" key="1">
    <citation type="submission" date="2020-04" db="EMBL/GenBank/DDBJ databases">
        <title>Pseudoalteromonas caenipelagi sp. nov., isolated from a tidal flat.</title>
        <authorList>
            <person name="Park S."/>
            <person name="Yoon J.-H."/>
        </authorList>
    </citation>
    <scope>NUCLEOTIDE SEQUENCE [LARGE SCALE GENOMIC DNA]</scope>
    <source>
        <strain evidence="2 3">JBTF-M23</strain>
    </source>
</reference>
<feature type="signal peptide" evidence="1">
    <location>
        <begin position="1"/>
        <end position="22"/>
    </location>
</feature>
<dbReference type="EMBL" id="JABBPG010000002">
    <property type="protein sequence ID" value="NOU50251.1"/>
    <property type="molecule type" value="Genomic_DNA"/>
</dbReference>
<keyword evidence="3" id="KW-1185">Reference proteome</keyword>
<accession>A0A849VEW9</accession>
<proteinExistence type="predicted"/>
<feature type="chain" id="PRO_5032650011" evidence="1">
    <location>
        <begin position="23"/>
        <end position="168"/>
    </location>
</feature>
<evidence type="ECO:0000313" key="3">
    <source>
        <dbReference type="Proteomes" id="UP000586305"/>
    </source>
</evidence>
<organism evidence="2 3">
    <name type="scientific">Pseudoalteromonas caenipelagi</name>
    <dbReference type="NCBI Taxonomy" id="2726988"/>
    <lineage>
        <taxon>Bacteria</taxon>
        <taxon>Pseudomonadati</taxon>
        <taxon>Pseudomonadota</taxon>
        <taxon>Gammaproteobacteria</taxon>
        <taxon>Alteromonadales</taxon>
        <taxon>Pseudoalteromonadaceae</taxon>
        <taxon>Pseudoalteromonas</taxon>
    </lineage>
</organism>
<dbReference type="Proteomes" id="UP000586305">
    <property type="component" value="Unassembled WGS sequence"/>
</dbReference>
<protein>
    <submittedName>
        <fullName evidence="2">Uncharacterized protein</fullName>
    </submittedName>
</protein>